<gene>
    <name evidence="1" type="ORF">AFERRI_10414</name>
</gene>
<accession>A0ABY1MKW3</accession>
<keyword evidence="2" id="KW-1185">Reference proteome</keyword>
<reference evidence="1 2" key="1">
    <citation type="submission" date="2017-03" db="EMBL/GenBank/DDBJ databases">
        <authorList>
            <person name="Regsiter A."/>
            <person name="William W."/>
        </authorList>
    </citation>
    <scope>NUCLEOTIDE SEQUENCE [LARGE SCALE GENOMIC DNA]</scope>
    <source>
        <strain evidence="1">PRJEB5721</strain>
    </source>
</reference>
<evidence type="ECO:0000313" key="2">
    <source>
        <dbReference type="Proteomes" id="UP000193925"/>
    </source>
</evidence>
<sequence>MMDRVTGVSLTLPTADLGYHK</sequence>
<protein>
    <submittedName>
        <fullName evidence="1">Uncharacterized protein</fullName>
    </submittedName>
</protein>
<dbReference type="Proteomes" id="UP000193925">
    <property type="component" value="Chromosome AFERRI"/>
</dbReference>
<proteinExistence type="predicted"/>
<dbReference type="EMBL" id="LT841305">
    <property type="protein sequence ID" value="SMH64381.1"/>
    <property type="molecule type" value="Genomic_DNA"/>
</dbReference>
<evidence type="ECO:0000313" key="1">
    <source>
        <dbReference type="EMBL" id="SMH64381.1"/>
    </source>
</evidence>
<name>A0ABY1MKW3_9PROT</name>
<organism evidence="1 2">
    <name type="scientific">Acidithiobacillus ferrivorans</name>
    <dbReference type="NCBI Taxonomy" id="160808"/>
    <lineage>
        <taxon>Bacteria</taxon>
        <taxon>Pseudomonadati</taxon>
        <taxon>Pseudomonadota</taxon>
        <taxon>Acidithiobacillia</taxon>
        <taxon>Acidithiobacillales</taxon>
        <taxon>Acidithiobacillaceae</taxon>
        <taxon>Acidithiobacillus</taxon>
    </lineage>
</organism>